<feature type="transmembrane region" description="Helical" evidence="5">
    <location>
        <begin position="176"/>
        <end position="195"/>
    </location>
</feature>
<proteinExistence type="predicted"/>
<keyword evidence="8" id="KW-1185">Reference proteome</keyword>
<dbReference type="GO" id="GO:0012505">
    <property type="term" value="C:endomembrane system"/>
    <property type="evidence" value="ECO:0007669"/>
    <property type="project" value="UniProtKB-SubCell"/>
</dbReference>
<dbReference type="PANTHER" id="PTHR39535:SF2">
    <property type="entry name" value="HTTM DOMAIN-CONTAINING PROTEIN"/>
    <property type="match status" value="1"/>
</dbReference>
<dbReference type="SMART" id="SM00752">
    <property type="entry name" value="HTTM"/>
    <property type="match status" value="1"/>
</dbReference>
<feature type="transmembrane region" description="Helical" evidence="5">
    <location>
        <begin position="136"/>
        <end position="155"/>
    </location>
</feature>
<evidence type="ECO:0000256" key="2">
    <source>
        <dbReference type="ARBA" id="ARBA00022692"/>
    </source>
</evidence>
<reference evidence="7" key="1">
    <citation type="submission" date="2023-08" db="EMBL/GenBank/DDBJ databases">
        <title>Comparative genomics and taxonomic characterization of three novel marine species of genus Marivirga.</title>
        <authorList>
            <person name="Muhammad N."/>
            <person name="Kim S.-G."/>
        </authorList>
    </citation>
    <scope>NUCLEOTIDE SEQUENCE [LARGE SCALE GENOMIC DNA]</scope>
    <source>
        <strain evidence="7">ABR2-2</strain>
    </source>
</reference>
<comment type="subcellular location">
    <subcellularLocation>
        <location evidence="1">Endomembrane system</location>
        <topology evidence="1">Multi-pass membrane protein</topology>
    </subcellularLocation>
</comment>
<evidence type="ECO:0000259" key="6">
    <source>
        <dbReference type="SMART" id="SM00752"/>
    </source>
</evidence>
<keyword evidence="3 5" id="KW-1133">Transmembrane helix</keyword>
<protein>
    <recommendedName>
        <fullName evidence="6">HTTM-like domain-containing protein</fullName>
    </recommendedName>
</protein>
<keyword evidence="2 5" id="KW-0812">Transmembrane</keyword>
<evidence type="ECO:0000313" key="7">
    <source>
        <dbReference type="EMBL" id="WKK84811.2"/>
    </source>
</evidence>
<dbReference type="AlphaFoldDB" id="A0AA49GFN5"/>
<feature type="transmembrane region" description="Helical" evidence="5">
    <location>
        <begin position="82"/>
        <end position="100"/>
    </location>
</feature>
<evidence type="ECO:0000256" key="3">
    <source>
        <dbReference type="ARBA" id="ARBA00022989"/>
    </source>
</evidence>
<dbReference type="Proteomes" id="UP001244443">
    <property type="component" value="Chromosome"/>
</dbReference>
<dbReference type="InterPro" id="IPR011020">
    <property type="entry name" value="HTTM-like"/>
</dbReference>
<name>A0AA49GFN5_9BACT</name>
<feature type="domain" description="HTTM-like" evidence="6">
    <location>
        <begin position="14"/>
        <end position="288"/>
    </location>
</feature>
<gene>
    <name evidence="7" type="ORF">QYS48_22300</name>
</gene>
<dbReference type="RefSeq" id="WP_308356419.1">
    <property type="nucleotide sequence ID" value="NZ_CP129970.2"/>
</dbReference>
<evidence type="ECO:0000313" key="8">
    <source>
        <dbReference type="Proteomes" id="UP001244443"/>
    </source>
</evidence>
<feature type="transmembrane region" description="Helical" evidence="5">
    <location>
        <begin position="112"/>
        <end position="130"/>
    </location>
</feature>
<sequence>MKALSLNYKTFLSDINLDYYKSIALFRISVVLIALIDFSSVWIDLNIFISDTSLIPWELGLIETEYYNFLKPLFDFLISNNIRISTFISIIAILYITALISSGLGFHKNKSIFFAIIFQIILYRSISNFNYGYDNFITMSLFYCLIFPVAREFSLDKWKTKQNSANELPFYFSLTNFLRTHLSIIYFVSGLAKAVDKNWWNGNAIWRSMANLNDFIYLSPFILLVLSCSTVIMEMSYPFIAFSKFKNLKRILIIHIILMHLGIGIVLGLSSFASIMIVWNITAFYKDFTEE</sequence>
<organism evidence="7 8">
    <name type="scientific">Marivirga arenosa</name>
    <dbReference type="NCBI Taxonomy" id="3059076"/>
    <lineage>
        <taxon>Bacteria</taxon>
        <taxon>Pseudomonadati</taxon>
        <taxon>Bacteroidota</taxon>
        <taxon>Cytophagia</taxon>
        <taxon>Cytophagales</taxon>
        <taxon>Marivirgaceae</taxon>
        <taxon>Marivirga</taxon>
    </lineage>
</organism>
<keyword evidence="4 5" id="KW-0472">Membrane</keyword>
<evidence type="ECO:0000256" key="4">
    <source>
        <dbReference type="ARBA" id="ARBA00023136"/>
    </source>
</evidence>
<dbReference type="EMBL" id="CP129970">
    <property type="protein sequence ID" value="WKK84811.2"/>
    <property type="molecule type" value="Genomic_DNA"/>
</dbReference>
<feature type="transmembrane region" description="Helical" evidence="5">
    <location>
        <begin position="215"/>
        <end position="240"/>
    </location>
</feature>
<feature type="transmembrane region" description="Helical" evidence="5">
    <location>
        <begin position="252"/>
        <end position="279"/>
    </location>
</feature>
<dbReference type="PANTHER" id="PTHR39535">
    <property type="entry name" value="SPORULATION-DELAYING PROTEIN SDPB"/>
    <property type="match status" value="1"/>
</dbReference>
<evidence type="ECO:0000256" key="5">
    <source>
        <dbReference type="SAM" id="Phobius"/>
    </source>
</evidence>
<evidence type="ECO:0000256" key="1">
    <source>
        <dbReference type="ARBA" id="ARBA00004127"/>
    </source>
</evidence>
<accession>A0AA49GFN5</accession>
<feature type="transmembrane region" description="Helical" evidence="5">
    <location>
        <begin position="24"/>
        <end position="43"/>
    </location>
</feature>
<dbReference type="InterPro" id="IPR052964">
    <property type="entry name" value="Sporulation_signal_mat"/>
</dbReference>